<name>A0ABU8RZ49_9SPHN</name>
<dbReference type="Gene3D" id="3.40.50.150">
    <property type="entry name" value="Vaccinia Virus protein VP39"/>
    <property type="match status" value="1"/>
</dbReference>
<organism evidence="6 7">
    <name type="scientific">Novosphingobium anseongense</name>
    <dbReference type="NCBI Taxonomy" id="3133436"/>
    <lineage>
        <taxon>Bacteria</taxon>
        <taxon>Pseudomonadati</taxon>
        <taxon>Pseudomonadota</taxon>
        <taxon>Alphaproteobacteria</taxon>
        <taxon>Sphingomonadales</taxon>
        <taxon>Sphingomonadaceae</taxon>
        <taxon>Novosphingobium</taxon>
    </lineage>
</organism>
<keyword evidence="3 6" id="KW-0808">Transferase</keyword>
<keyword evidence="5" id="KW-0443">Lipid metabolism</keyword>
<evidence type="ECO:0000256" key="3">
    <source>
        <dbReference type="ARBA" id="ARBA00022679"/>
    </source>
</evidence>
<dbReference type="PANTHER" id="PTHR43667:SF1">
    <property type="entry name" value="CYCLOPROPANE-FATTY-ACYL-PHOSPHOLIPID SYNTHASE"/>
    <property type="match status" value="1"/>
</dbReference>
<dbReference type="CDD" id="cd02440">
    <property type="entry name" value="AdoMet_MTases"/>
    <property type="match status" value="1"/>
</dbReference>
<evidence type="ECO:0000313" key="7">
    <source>
        <dbReference type="Proteomes" id="UP001361239"/>
    </source>
</evidence>
<protein>
    <submittedName>
        <fullName evidence="6">Cyclopropane-fatty-acyl-phospholipid synthase family protein</fullName>
        <ecNumber evidence="6">2.1.1.-</ecNumber>
    </submittedName>
</protein>
<keyword evidence="4" id="KW-0949">S-adenosyl-L-methionine</keyword>
<evidence type="ECO:0000256" key="4">
    <source>
        <dbReference type="ARBA" id="ARBA00022691"/>
    </source>
</evidence>
<dbReference type="Proteomes" id="UP001361239">
    <property type="component" value="Unassembled WGS sequence"/>
</dbReference>
<dbReference type="SUPFAM" id="SSF53335">
    <property type="entry name" value="S-adenosyl-L-methionine-dependent methyltransferases"/>
    <property type="match status" value="1"/>
</dbReference>
<accession>A0ABU8RZ49</accession>
<dbReference type="InterPro" id="IPR050723">
    <property type="entry name" value="CFA/CMAS"/>
</dbReference>
<dbReference type="InterPro" id="IPR029063">
    <property type="entry name" value="SAM-dependent_MTases_sf"/>
</dbReference>
<dbReference type="GO" id="GO:0032259">
    <property type="term" value="P:methylation"/>
    <property type="evidence" value="ECO:0007669"/>
    <property type="project" value="UniProtKB-KW"/>
</dbReference>
<dbReference type="PANTHER" id="PTHR43667">
    <property type="entry name" value="CYCLOPROPANE-FATTY-ACYL-PHOSPHOLIPID SYNTHASE"/>
    <property type="match status" value="1"/>
</dbReference>
<dbReference type="EMBL" id="JBBHJZ010000003">
    <property type="protein sequence ID" value="MEJ5978347.1"/>
    <property type="molecule type" value="Genomic_DNA"/>
</dbReference>
<dbReference type="EC" id="2.1.1.-" evidence="6"/>
<comment type="similarity">
    <text evidence="1">Belongs to the CFA/CMAS family.</text>
</comment>
<dbReference type="GO" id="GO:0008168">
    <property type="term" value="F:methyltransferase activity"/>
    <property type="evidence" value="ECO:0007669"/>
    <property type="project" value="UniProtKB-KW"/>
</dbReference>
<evidence type="ECO:0000313" key="6">
    <source>
        <dbReference type="EMBL" id="MEJ5978347.1"/>
    </source>
</evidence>
<comment type="caution">
    <text evidence="6">The sequence shown here is derived from an EMBL/GenBank/DDBJ whole genome shotgun (WGS) entry which is preliminary data.</text>
</comment>
<keyword evidence="7" id="KW-1185">Reference proteome</keyword>
<dbReference type="PIRSF" id="PIRSF003085">
    <property type="entry name" value="CMAS"/>
    <property type="match status" value="1"/>
</dbReference>
<dbReference type="Pfam" id="PF02353">
    <property type="entry name" value="CMAS"/>
    <property type="match status" value="1"/>
</dbReference>
<gene>
    <name evidence="6" type="ORF">WG901_16965</name>
</gene>
<evidence type="ECO:0000256" key="2">
    <source>
        <dbReference type="ARBA" id="ARBA00022603"/>
    </source>
</evidence>
<dbReference type="RefSeq" id="WP_339588274.1">
    <property type="nucleotide sequence ID" value="NZ_JBBHJZ010000003.1"/>
</dbReference>
<sequence length="433" mass="49347">MWLLDKMLRQLIREGRLVLTDHDGKVYEYGPGGGDTIAVRLTDKGAAMHIAKNPRMGAGEAYTDGRLVIEAPHDVRDFVLFVMGQANRGNTGKLKPKGALRKAFGKLAYKWEQNRRDRASANVVHHYGLTREFYELFLDEDRQYSMGFFRDPSDSLERAQIDKKALIAAKLRLQPKPDGTPQRVLDIGCGWGGMGLFYNKHYGCEVLGVSLAPDQVKFANERAEALGAADKVKFQLIDYRDVQGPFDRISSVGMFEHVGARHYDEYFAKTSDLLADDGVMLTHTIGRKGAPGGDDPWSRKYIFPGHHIPAMSEMVGAMERTRWEVADVEVLRYHYAHTLAEWYRRVKLHEKEIVALYDERFFRMWQFYLVGGEQSFRGAGMVNFQVQSVKRRDAVPMTRDYIIHEAARLSALEEAPEWHLDPKLRADSMEAAE</sequence>
<reference evidence="6 7" key="1">
    <citation type="submission" date="2024-03" db="EMBL/GenBank/DDBJ databases">
        <authorList>
            <person name="Jo J.-H."/>
        </authorList>
    </citation>
    <scope>NUCLEOTIDE SEQUENCE [LARGE SCALE GENOMIC DNA]</scope>
    <source>
        <strain evidence="6 7">PS1R-30</strain>
    </source>
</reference>
<dbReference type="InterPro" id="IPR003333">
    <property type="entry name" value="CMAS"/>
</dbReference>
<keyword evidence="2 6" id="KW-0489">Methyltransferase</keyword>
<proteinExistence type="inferred from homology"/>
<evidence type="ECO:0000256" key="5">
    <source>
        <dbReference type="ARBA" id="ARBA00023098"/>
    </source>
</evidence>
<evidence type="ECO:0000256" key="1">
    <source>
        <dbReference type="ARBA" id="ARBA00010815"/>
    </source>
</evidence>